<dbReference type="Gene3D" id="3.40.50.300">
    <property type="entry name" value="P-loop containing nucleotide triphosphate hydrolases"/>
    <property type="match status" value="1"/>
</dbReference>
<dbReference type="InterPro" id="IPR014001">
    <property type="entry name" value="Helicase_ATP-bd"/>
</dbReference>
<dbReference type="GeneID" id="25985872"/>
<feature type="compositionally biased region" description="Acidic residues" evidence="6">
    <location>
        <begin position="253"/>
        <end position="266"/>
    </location>
</feature>
<evidence type="ECO:0000256" key="5">
    <source>
        <dbReference type="ARBA" id="ARBA00023242"/>
    </source>
</evidence>
<dbReference type="VEuPathDB" id="FungiDB:A1Q1_02358"/>
<dbReference type="InterPro" id="IPR000330">
    <property type="entry name" value="SNF2_N"/>
</dbReference>
<dbReference type="GO" id="GO:0016787">
    <property type="term" value="F:hydrolase activity"/>
    <property type="evidence" value="ECO:0007669"/>
    <property type="project" value="UniProtKB-KW"/>
</dbReference>
<name>J5T1B0_TRIAS</name>
<feature type="region of interest" description="Disordered" evidence="6">
    <location>
        <begin position="992"/>
        <end position="1053"/>
    </location>
</feature>
<dbReference type="Gene3D" id="3.40.50.10810">
    <property type="entry name" value="Tandem AAA-ATPase domain"/>
    <property type="match status" value="1"/>
</dbReference>
<keyword evidence="4" id="KW-0067">ATP-binding</keyword>
<feature type="compositionally biased region" description="Basic and acidic residues" evidence="6">
    <location>
        <begin position="229"/>
        <end position="243"/>
    </location>
</feature>
<dbReference type="GO" id="GO:0005634">
    <property type="term" value="C:nucleus"/>
    <property type="evidence" value="ECO:0007669"/>
    <property type="project" value="UniProtKB-SubCell"/>
</dbReference>
<dbReference type="PANTHER" id="PTHR45629">
    <property type="entry name" value="SNF2/RAD54 FAMILY MEMBER"/>
    <property type="match status" value="1"/>
</dbReference>
<feature type="compositionally biased region" description="Acidic residues" evidence="6">
    <location>
        <begin position="301"/>
        <end position="314"/>
    </location>
</feature>
<dbReference type="SMART" id="SM00487">
    <property type="entry name" value="DEXDc"/>
    <property type="match status" value="1"/>
</dbReference>
<dbReference type="RefSeq" id="XP_014180778.1">
    <property type="nucleotide sequence ID" value="XM_014325303.1"/>
</dbReference>
<evidence type="ECO:0000259" key="7">
    <source>
        <dbReference type="PROSITE" id="PS51192"/>
    </source>
</evidence>
<keyword evidence="5" id="KW-0539">Nucleus</keyword>
<dbReference type="KEGG" id="tasa:A1Q1_02358"/>
<accession>J5T1B0</accession>
<organism evidence="8 9">
    <name type="scientific">Trichosporon asahii var. asahii (strain ATCC 90039 / CBS 2479 / JCM 2466 / KCTC 7840 / NBRC 103889/ NCYC 2677 / UAMH 7654)</name>
    <name type="common">Yeast</name>
    <dbReference type="NCBI Taxonomy" id="1186058"/>
    <lineage>
        <taxon>Eukaryota</taxon>
        <taxon>Fungi</taxon>
        <taxon>Dikarya</taxon>
        <taxon>Basidiomycota</taxon>
        <taxon>Agaricomycotina</taxon>
        <taxon>Tremellomycetes</taxon>
        <taxon>Trichosporonales</taxon>
        <taxon>Trichosporonaceae</taxon>
        <taxon>Trichosporon</taxon>
    </lineage>
</organism>
<feature type="region of interest" description="Disordered" evidence="6">
    <location>
        <begin position="294"/>
        <end position="314"/>
    </location>
</feature>
<feature type="region of interest" description="Disordered" evidence="6">
    <location>
        <begin position="221"/>
        <end position="274"/>
    </location>
</feature>
<evidence type="ECO:0000256" key="3">
    <source>
        <dbReference type="ARBA" id="ARBA00022801"/>
    </source>
</evidence>
<feature type="compositionally biased region" description="Basic residues" evidence="6">
    <location>
        <begin position="1"/>
        <end position="13"/>
    </location>
</feature>
<feature type="region of interest" description="Disordered" evidence="6">
    <location>
        <begin position="1"/>
        <end position="124"/>
    </location>
</feature>
<dbReference type="OrthoDB" id="413460at2759"/>
<gene>
    <name evidence="8" type="ORF">A1Q1_02358</name>
</gene>
<evidence type="ECO:0000256" key="4">
    <source>
        <dbReference type="ARBA" id="ARBA00022840"/>
    </source>
</evidence>
<dbReference type="Pfam" id="PF00176">
    <property type="entry name" value="SNF2-rel_dom"/>
    <property type="match status" value="1"/>
</dbReference>
<dbReference type="PANTHER" id="PTHR45629:SF7">
    <property type="entry name" value="DNA EXCISION REPAIR PROTEIN ERCC-6-RELATED"/>
    <property type="match status" value="1"/>
</dbReference>
<feature type="compositionally biased region" description="Basic and acidic residues" evidence="6">
    <location>
        <begin position="15"/>
        <end position="37"/>
    </location>
</feature>
<dbReference type="CDD" id="cd18793">
    <property type="entry name" value="SF2_C_SNF"/>
    <property type="match status" value="1"/>
</dbReference>
<dbReference type="SUPFAM" id="SSF52540">
    <property type="entry name" value="P-loop containing nucleoside triphosphate hydrolases"/>
    <property type="match status" value="2"/>
</dbReference>
<reference evidence="8 9" key="1">
    <citation type="journal article" date="2012" name="Eukaryot. Cell">
        <title>Draft genome sequence of CBS 2479, the standard type strain of Trichosporon asahii.</title>
        <authorList>
            <person name="Yang R.Y."/>
            <person name="Li H.T."/>
            <person name="Zhu H."/>
            <person name="Zhou G.P."/>
            <person name="Wang M."/>
            <person name="Wang L."/>
        </authorList>
    </citation>
    <scope>NUCLEOTIDE SEQUENCE [LARGE SCALE GENOMIC DNA]</scope>
    <source>
        <strain evidence="9">ATCC 90039 / CBS 2479 / JCM 2466 / KCTC 7840 / NCYC 2677 / UAMH 7654</strain>
    </source>
</reference>
<feature type="compositionally biased region" description="Basic and acidic residues" evidence="6">
    <location>
        <begin position="51"/>
        <end position="82"/>
    </location>
</feature>
<dbReference type="GO" id="GO:0005524">
    <property type="term" value="F:ATP binding"/>
    <property type="evidence" value="ECO:0007669"/>
    <property type="project" value="InterPro"/>
</dbReference>
<dbReference type="Proteomes" id="UP000002748">
    <property type="component" value="Unassembled WGS sequence"/>
</dbReference>
<evidence type="ECO:0000256" key="6">
    <source>
        <dbReference type="SAM" id="MobiDB-lite"/>
    </source>
</evidence>
<comment type="caution">
    <text evidence="8">The sequence shown here is derived from an EMBL/GenBank/DDBJ whole genome shotgun (WGS) entry which is preliminary data.</text>
</comment>
<dbReference type="AlphaFoldDB" id="J5T1B0"/>
<proteinExistence type="predicted"/>
<evidence type="ECO:0000256" key="2">
    <source>
        <dbReference type="ARBA" id="ARBA00022741"/>
    </source>
</evidence>
<evidence type="ECO:0000313" key="8">
    <source>
        <dbReference type="EMBL" id="EJT48631.1"/>
    </source>
</evidence>
<comment type="subcellular location">
    <subcellularLocation>
        <location evidence="1">Nucleus</location>
    </subcellularLocation>
</comment>
<dbReference type="InterPro" id="IPR049730">
    <property type="entry name" value="SNF2/RAD54-like_C"/>
</dbReference>
<dbReference type="PROSITE" id="PS51192">
    <property type="entry name" value="HELICASE_ATP_BIND_1"/>
    <property type="match status" value="1"/>
</dbReference>
<feature type="domain" description="Helicase ATP-binding" evidence="7">
    <location>
        <begin position="403"/>
        <end position="582"/>
    </location>
</feature>
<evidence type="ECO:0000256" key="1">
    <source>
        <dbReference type="ARBA" id="ARBA00004123"/>
    </source>
</evidence>
<dbReference type="InterPro" id="IPR050496">
    <property type="entry name" value="SNF2_RAD54_helicase_repair"/>
</dbReference>
<dbReference type="FunFam" id="3.40.50.10810:FF:000019">
    <property type="entry name" value="DNA excision repair protein ERCC-6-like 2 isoform X1"/>
    <property type="match status" value="1"/>
</dbReference>
<dbReference type="HOGENOM" id="CLU_290554_0_0_1"/>
<dbReference type="InterPro" id="IPR038718">
    <property type="entry name" value="SNF2-like_sf"/>
</dbReference>
<dbReference type="InterPro" id="IPR027417">
    <property type="entry name" value="P-loop_NTPase"/>
</dbReference>
<feature type="compositionally biased region" description="Basic and acidic residues" evidence="6">
    <location>
        <begin position="98"/>
        <end position="114"/>
    </location>
</feature>
<dbReference type="EMBL" id="ALBS01000196">
    <property type="protein sequence ID" value="EJT48631.1"/>
    <property type="molecule type" value="Genomic_DNA"/>
</dbReference>
<keyword evidence="3" id="KW-0378">Hydrolase</keyword>
<keyword evidence="2" id="KW-0547">Nucleotide-binding</keyword>
<protein>
    <recommendedName>
        <fullName evidence="7">Helicase ATP-binding domain-containing protein</fullName>
    </recommendedName>
</protein>
<sequence>MRKAQRRPSKAKVKVNAEGKIVRPDKPKLKSERSPHDFDEEAEADAQYYVGDRDDERKWRERKEERDKVKAENARRRKRGEDPLPLPTVPSRKKLRRARDALRKPPKPQSHDSDSEGGELPGVLGFNPLPILAAKPHEVFSVETIVLGHNGNVSVQSSMSETSRFDHKVKAQPCPPLKDETATPPDVAHHPPHLEDVKPGLLADVKRVFPEDVKPRVSEDIKPQMPQDTKPRIPVDMKPRMTEETSLAHAETGEDEGEEDSYEDDGLVPTYSISADTKPHVSAYKDMKPTAAELRNVKEDSADEEEGEEEYDDDDFVMAPRSGLSLSGPLIVKQEVEAMQAEDTDEEEEYEEEDWIQDTFSSAAAQAAIGPFKLDPEDPGIVIPKSINRFLRDYQRVGAAFLYRKYKQGHGGVLGDDMGLGKTIQVISFLSAIMRKTGTSTDYWRRKIAIRHGSGNGIPPQQWPTALIVCPKSLLFNVSGTAFGKADDTVGARAGHGREIWKQMEQGYLDIVLVSHALVGQLRGLPFSTVIVDEAHKMKRPDSRLAFAAKSISARACFALTGTLVQNRIEELWSVLDFVRRGWAGTQQEWKDYAVNPINYGHKFDGSLKDMVNAVVSGSEDIVLTFRNADKRLIAHEMPSKRDMPLLCPLGSRQAELYQRVVDSNGKISSCHAYNAEVQYLINHDARDKHFDSVLGPDPSFHAFGRISNHCCTKTGDIYDPEKDKSEEAIYEARMGRIDSQVLVNLLEEWHSDREERNKVLIFSTSVRLLKMIRKFIEVNQMVDKFQDPEQDLFIMLVSTLAGGVGLNLTAVRVLSTFKPTDAKANKVVIFDPSWIYKQQRARQLNYGTFEARMYTGVEGSPLEKGELFGLKNIFRYRPEGFVVQNLERVRLTEEQVRADLLAAEHEEESDDDEERRDKEAKRMMIQARDDSALLSELASDGDPTTDPEERLLEELDMRHDDAFKDSPEEKKIFEIGLQILAMNPELAKSIKANDAAKHRPRLPKRATQGIKLEPELEEDPWKKRLEKLEREKKENRGRERVKQLVDEEDMDD</sequence>
<feature type="compositionally biased region" description="Basic and acidic residues" evidence="6">
    <location>
        <begin position="1020"/>
        <end position="1046"/>
    </location>
</feature>
<evidence type="ECO:0000313" key="9">
    <source>
        <dbReference type="Proteomes" id="UP000002748"/>
    </source>
</evidence>